<feature type="region of interest" description="Disordered" evidence="1">
    <location>
        <begin position="37"/>
        <end position="119"/>
    </location>
</feature>
<reference evidence="2 3" key="1">
    <citation type="journal article" date="2012" name="Genome Biol.">
        <title>Genome and low-iron response of an oceanic diatom adapted to chronic iron limitation.</title>
        <authorList>
            <person name="Lommer M."/>
            <person name="Specht M."/>
            <person name="Roy A.S."/>
            <person name="Kraemer L."/>
            <person name="Andreson R."/>
            <person name="Gutowska M.A."/>
            <person name="Wolf J."/>
            <person name="Bergner S.V."/>
            <person name="Schilhabel M.B."/>
            <person name="Klostermeier U.C."/>
            <person name="Beiko R.G."/>
            <person name="Rosenstiel P."/>
            <person name="Hippler M."/>
            <person name="Laroche J."/>
        </authorList>
    </citation>
    <scope>NUCLEOTIDE SEQUENCE [LARGE SCALE GENOMIC DNA]</scope>
    <source>
        <strain evidence="2 3">CCMP1005</strain>
    </source>
</reference>
<keyword evidence="3" id="KW-1185">Reference proteome</keyword>
<dbReference type="Proteomes" id="UP000266841">
    <property type="component" value="Unassembled WGS sequence"/>
</dbReference>
<name>K0R606_THAOC</name>
<feature type="region of interest" description="Disordered" evidence="1">
    <location>
        <begin position="1"/>
        <end position="20"/>
    </location>
</feature>
<proteinExistence type="predicted"/>
<feature type="non-terminal residue" evidence="2">
    <location>
        <position position="119"/>
    </location>
</feature>
<sequence>MVNGPLWSNHASRTVGRYSSTSVQHLKSLRLLVLTQSSADPRCPSRTHTPRAKLVSEEGDSTFLRRIPGRDIAGDPSLDPPRSSGDTGSVWIGSSVEEQGPPAPRLASAAGGTPITAPH</sequence>
<dbReference type="AlphaFoldDB" id="K0R606"/>
<evidence type="ECO:0000313" key="3">
    <source>
        <dbReference type="Proteomes" id="UP000266841"/>
    </source>
</evidence>
<evidence type="ECO:0000256" key="1">
    <source>
        <dbReference type="SAM" id="MobiDB-lite"/>
    </source>
</evidence>
<organism evidence="2 3">
    <name type="scientific">Thalassiosira oceanica</name>
    <name type="common">Marine diatom</name>
    <dbReference type="NCBI Taxonomy" id="159749"/>
    <lineage>
        <taxon>Eukaryota</taxon>
        <taxon>Sar</taxon>
        <taxon>Stramenopiles</taxon>
        <taxon>Ochrophyta</taxon>
        <taxon>Bacillariophyta</taxon>
        <taxon>Coscinodiscophyceae</taxon>
        <taxon>Thalassiosirophycidae</taxon>
        <taxon>Thalassiosirales</taxon>
        <taxon>Thalassiosiraceae</taxon>
        <taxon>Thalassiosira</taxon>
    </lineage>
</organism>
<comment type="caution">
    <text evidence="2">The sequence shown here is derived from an EMBL/GenBank/DDBJ whole genome shotgun (WGS) entry which is preliminary data.</text>
</comment>
<evidence type="ECO:0000313" key="2">
    <source>
        <dbReference type="EMBL" id="EJK48180.1"/>
    </source>
</evidence>
<protein>
    <submittedName>
        <fullName evidence="2">Uncharacterized protein</fullName>
    </submittedName>
</protein>
<accession>K0R606</accession>
<feature type="compositionally biased region" description="Polar residues" evidence="1">
    <location>
        <begin position="9"/>
        <end position="20"/>
    </location>
</feature>
<dbReference type="EMBL" id="AGNL01046184">
    <property type="protein sequence ID" value="EJK48180.1"/>
    <property type="molecule type" value="Genomic_DNA"/>
</dbReference>
<gene>
    <name evidence="2" type="ORF">THAOC_33046</name>
</gene>